<name>A0A2Z6QIP2_9GLOM</name>
<dbReference type="EMBL" id="BEXD01000142">
    <property type="protein sequence ID" value="GBB84674.1"/>
    <property type="molecule type" value="Genomic_DNA"/>
</dbReference>
<reference evidence="1 2" key="1">
    <citation type="submission" date="2017-11" db="EMBL/GenBank/DDBJ databases">
        <title>The genome of Rhizophagus clarus HR1 reveals common genetic basis of auxotrophy among arbuscular mycorrhizal fungi.</title>
        <authorList>
            <person name="Kobayashi Y."/>
        </authorList>
    </citation>
    <scope>NUCLEOTIDE SEQUENCE [LARGE SCALE GENOMIC DNA]</scope>
    <source>
        <strain evidence="1 2">HR1</strain>
    </source>
</reference>
<evidence type="ECO:0000313" key="2">
    <source>
        <dbReference type="Proteomes" id="UP000247702"/>
    </source>
</evidence>
<evidence type="ECO:0008006" key="3">
    <source>
        <dbReference type="Google" id="ProtNLM"/>
    </source>
</evidence>
<proteinExistence type="predicted"/>
<evidence type="ECO:0000313" key="1">
    <source>
        <dbReference type="EMBL" id="GBB84674.1"/>
    </source>
</evidence>
<dbReference type="Proteomes" id="UP000247702">
    <property type="component" value="Unassembled WGS sequence"/>
</dbReference>
<dbReference type="AlphaFoldDB" id="A0A2Z6QIP2"/>
<keyword evidence="2" id="KW-1185">Reference proteome</keyword>
<gene>
    <name evidence="1" type="ORF">RclHR1_11250001</name>
</gene>
<comment type="caution">
    <text evidence="1">The sequence shown here is derived from an EMBL/GenBank/DDBJ whole genome shotgun (WGS) entry which is preliminary data.</text>
</comment>
<organism evidence="1 2">
    <name type="scientific">Rhizophagus clarus</name>
    <dbReference type="NCBI Taxonomy" id="94130"/>
    <lineage>
        <taxon>Eukaryota</taxon>
        <taxon>Fungi</taxon>
        <taxon>Fungi incertae sedis</taxon>
        <taxon>Mucoromycota</taxon>
        <taxon>Glomeromycotina</taxon>
        <taxon>Glomeromycetes</taxon>
        <taxon>Glomerales</taxon>
        <taxon>Glomeraceae</taxon>
        <taxon>Rhizophagus</taxon>
    </lineage>
</organism>
<protein>
    <recommendedName>
        <fullName evidence="3">Reverse transcriptase domain-containing protein</fullName>
    </recommendedName>
</protein>
<sequence length="112" mass="12821">MNRSNQVFTAHGDTFSYQVRIDPYILRPPTLLSSTTDDISTLTINNLVFMDDFTLISSSKAELEHMFSITEEFYMLNNTSANHQKYVLISNSLFLTTTSTIFSVDFNLEFSL</sequence>
<accession>A0A2Z6QIP2</accession>